<dbReference type="EMBL" id="LGIA01000171">
    <property type="protein sequence ID" value="KOH44125.1"/>
    <property type="molecule type" value="Genomic_DNA"/>
</dbReference>
<keyword evidence="2" id="KW-1185">Reference proteome</keyword>
<dbReference type="AlphaFoldDB" id="A0A0L8V6L8"/>
<accession>A0A0L8V6L8</accession>
<dbReference type="Proteomes" id="UP000036958">
    <property type="component" value="Unassembled WGS sequence"/>
</dbReference>
<comment type="caution">
    <text evidence="1">The sequence shown here is derived from an EMBL/GenBank/DDBJ whole genome shotgun (WGS) entry which is preliminary data.</text>
</comment>
<proteinExistence type="predicted"/>
<organism evidence="1 2">
    <name type="scientific">Sunxiuqinia dokdonensis</name>
    <dbReference type="NCBI Taxonomy" id="1409788"/>
    <lineage>
        <taxon>Bacteria</taxon>
        <taxon>Pseudomonadati</taxon>
        <taxon>Bacteroidota</taxon>
        <taxon>Bacteroidia</taxon>
        <taxon>Marinilabiliales</taxon>
        <taxon>Prolixibacteraceae</taxon>
        <taxon>Sunxiuqinia</taxon>
    </lineage>
</organism>
<protein>
    <submittedName>
        <fullName evidence="1">Uncharacterized protein</fullName>
    </submittedName>
</protein>
<gene>
    <name evidence="1" type="ORF">NC99_31180</name>
</gene>
<reference evidence="2" key="1">
    <citation type="submission" date="2015-07" db="EMBL/GenBank/DDBJ databases">
        <title>Genome sequencing of Sunxiuqinia dokdonensis strain SK.</title>
        <authorList>
            <person name="Ahn S."/>
            <person name="Kim B.-C."/>
        </authorList>
    </citation>
    <scope>NUCLEOTIDE SEQUENCE [LARGE SCALE GENOMIC DNA]</scope>
    <source>
        <strain evidence="2">SK</strain>
    </source>
</reference>
<sequence>MAPHQIRRNRWVLKSSYTSMRRSAKRFLFRLVNLSFRTGFHFFHSMKKRNKKILSK</sequence>
<evidence type="ECO:0000313" key="2">
    <source>
        <dbReference type="Proteomes" id="UP000036958"/>
    </source>
</evidence>
<name>A0A0L8V6L8_9BACT</name>
<evidence type="ECO:0000313" key="1">
    <source>
        <dbReference type="EMBL" id="KOH44125.1"/>
    </source>
</evidence>